<comment type="similarity">
    <text evidence="2">Belongs to the AOR/FOR family.</text>
</comment>
<dbReference type="InterPro" id="IPR051919">
    <property type="entry name" value="W-dependent_AOR"/>
</dbReference>
<evidence type="ECO:0000313" key="11">
    <source>
        <dbReference type="Proteomes" id="UP000019483"/>
    </source>
</evidence>
<evidence type="ECO:0000256" key="2">
    <source>
        <dbReference type="ARBA" id="ARBA00011032"/>
    </source>
</evidence>
<dbReference type="AlphaFoldDB" id="W9DX04"/>
<keyword evidence="7" id="KW-0411">Iron-sulfur</keyword>
<dbReference type="Proteomes" id="UP000019483">
    <property type="component" value="Unassembled WGS sequence"/>
</dbReference>
<keyword evidence="6" id="KW-0408">Iron</keyword>
<dbReference type="PANTHER" id="PTHR30038">
    <property type="entry name" value="ALDEHYDE FERREDOXIN OXIDOREDUCTASE"/>
    <property type="match status" value="1"/>
</dbReference>
<proteinExistence type="inferred from homology"/>
<sequence>MYGWTGRTVIVDLGNNSVTETKTEKNYVEQFIGGRGLACRFMQDFADPELDPLSPENPLIITTGPLTGTSVPMSGHFSITCKSSLTSTLFSTNVGGYFGAELKFAGIDALVITGKAEKPVYIKIFDEEVEILPAEHLWGKNTAETTNLLEEKGKVACIGKAGETLVSMANIVNDHIYSSGRGGHGAIAGSKNLKAIVVKGTNKIEVAKPDEFEKGIEKAKKLLTASPPASKGLKKYGSSVIIDLLDYMGTLPAMNFREKKFQNSEKLSGEELNNTFHLKEAPCYACPIGCKRTDPDGKPVPDYDSIWAFGPNIGNDDIILVRELDSLCLDYGLDPISVGSAIAAYMEIKPWITMDEVKEIATEIGEGTHYVCKGTHDYLQSIGKEECDTAVKGLEIPGYDPREIKGMAIAYATSNTGGSHLSAFMVGPEIMGKPMLLERDKFDGKAALVLYFQDLTAVIDSLVLCPFTMLAVGEVDFAALLNNLTGENYSAEELLKAGERIFNMERMFNLKAGIKSKDDTLPDIFFDDGDIEKNEFEKTILDYYHFRGWNVEGIPEEEKLKELDICEEKDRKDSSAE</sequence>
<dbReference type="Gene3D" id="1.10.569.10">
    <property type="entry name" value="Aldehyde Ferredoxin Oxidoreductase Protein, subunit A, domain 2"/>
    <property type="match status" value="1"/>
</dbReference>
<keyword evidence="4" id="KW-0479">Metal-binding</keyword>
<feature type="domain" description="Aldehyde ferredoxin oxidoreductase N-terminal" evidence="9">
    <location>
        <begin position="4"/>
        <end position="202"/>
    </location>
</feature>
<dbReference type="EMBL" id="AZAJ01000001">
    <property type="protein sequence ID" value="ETA68212.1"/>
    <property type="molecule type" value="Genomic_DNA"/>
</dbReference>
<dbReference type="GO" id="GO:0046872">
    <property type="term" value="F:metal ion binding"/>
    <property type="evidence" value="ECO:0007669"/>
    <property type="project" value="UniProtKB-KW"/>
</dbReference>
<keyword evidence="3" id="KW-0004">4Fe-4S</keyword>
<evidence type="ECO:0000256" key="6">
    <source>
        <dbReference type="ARBA" id="ARBA00023004"/>
    </source>
</evidence>
<accession>W9DX04</accession>
<keyword evidence="11" id="KW-1185">Reference proteome</keyword>
<comment type="caution">
    <text evidence="10">The sequence shown here is derived from an EMBL/GenBank/DDBJ whole genome shotgun (WGS) entry which is preliminary data.</text>
</comment>
<evidence type="ECO:0000256" key="8">
    <source>
        <dbReference type="ARBA" id="ARBA00049934"/>
    </source>
</evidence>
<dbReference type="GO" id="GO:0051539">
    <property type="term" value="F:4 iron, 4 sulfur cluster binding"/>
    <property type="evidence" value="ECO:0007669"/>
    <property type="project" value="UniProtKB-KW"/>
</dbReference>
<evidence type="ECO:0000256" key="4">
    <source>
        <dbReference type="ARBA" id="ARBA00022723"/>
    </source>
</evidence>
<dbReference type="InterPro" id="IPR013985">
    <property type="entry name" value="Ald_Fedxn_OxRdtase_dom3"/>
</dbReference>
<keyword evidence="5" id="KW-0560">Oxidoreductase</keyword>
<dbReference type="InterPro" id="IPR013984">
    <property type="entry name" value="Ald_Fedxn_OxRdtase_dom2"/>
</dbReference>
<dbReference type="InterPro" id="IPR013983">
    <property type="entry name" value="Ald_Fedxn_OxRdtase_N"/>
</dbReference>
<dbReference type="Gene3D" id="1.10.599.10">
    <property type="entry name" value="Aldehyde Ferredoxin Oxidoreductase Protein, subunit A, domain 3"/>
    <property type="match status" value="1"/>
</dbReference>
<evidence type="ECO:0000259" key="9">
    <source>
        <dbReference type="SMART" id="SM00790"/>
    </source>
</evidence>
<dbReference type="RefSeq" id="WP_023845347.1">
    <property type="nucleotide sequence ID" value="NZ_AZAJ01000001.1"/>
</dbReference>
<evidence type="ECO:0000256" key="7">
    <source>
        <dbReference type="ARBA" id="ARBA00023014"/>
    </source>
</evidence>
<organism evidence="10 11">
    <name type="scientific">Methanolobus tindarius DSM 2278</name>
    <dbReference type="NCBI Taxonomy" id="1090322"/>
    <lineage>
        <taxon>Archaea</taxon>
        <taxon>Methanobacteriati</taxon>
        <taxon>Methanobacteriota</taxon>
        <taxon>Stenosarchaea group</taxon>
        <taxon>Methanomicrobia</taxon>
        <taxon>Methanosarcinales</taxon>
        <taxon>Methanosarcinaceae</taxon>
        <taxon>Methanolobus</taxon>
    </lineage>
</organism>
<name>W9DX04_METTI</name>
<comment type="cofactor">
    <cofactor evidence="1">
        <name>[4Fe-4S] cluster</name>
        <dbReference type="ChEBI" id="CHEBI:49883"/>
    </cofactor>
</comment>
<dbReference type="OrthoDB" id="30771at2157"/>
<dbReference type="GO" id="GO:0009055">
    <property type="term" value="F:electron transfer activity"/>
    <property type="evidence" value="ECO:0007669"/>
    <property type="project" value="InterPro"/>
</dbReference>
<gene>
    <name evidence="10" type="ORF">MettiDRAFT_1666</name>
</gene>
<comment type="cofactor">
    <cofactor evidence="8">
        <name>tungstopterin</name>
        <dbReference type="ChEBI" id="CHEBI:30402"/>
    </cofactor>
</comment>
<dbReference type="PANTHER" id="PTHR30038:SF0">
    <property type="entry name" value="TUNGSTEN-CONTAINING ALDEHYDE FERREDOXIN OXIDOREDUCTASE"/>
    <property type="match status" value="1"/>
</dbReference>
<dbReference type="InterPro" id="IPR001203">
    <property type="entry name" value="OxRdtase_Ald_Fedxn_C"/>
</dbReference>
<dbReference type="SUPFAM" id="SSF48310">
    <property type="entry name" value="Aldehyde ferredoxin oxidoreductase, C-terminal domains"/>
    <property type="match status" value="1"/>
</dbReference>
<evidence type="ECO:0000256" key="3">
    <source>
        <dbReference type="ARBA" id="ARBA00022485"/>
    </source>
</evidence>
<dbReference type="Pfam" id="PF02730">
    <property type="entry name" value="AFOR_N"/>
    <property type="match status" value="1"/>
</dbReference>
<evidence type="ECO:0000256" key="5">
    <source>
        <dbReference type="ARBA" id="ARBA00023002"/>
    </source>
</evidence>
<dbReference type="STRING" id="1090322.MettiDRAFT_1666"/>
<dbReference type="SMART" id="SM00790">
    <property type="entry name" value="AFOR_N"/>
    <property type="match status" value="1"/>
</dbReference>
<reference evidence="10 11" key="1">
    <citation type="submission" date="2013-08" db="EMBL/GenBank/DDBJ databases">
        <authorList>
            <consortium name="DOE Joint Genome Institute"/>
            <person name="Eisen J."/>
            <person name="Huntemann M."/>
            <person name="Han J."/>
            <person name="Chen A."/>
            <person name="Kyrpides N."/>
            <person name="Mavromatis K."/>
            <person name="Markowitz V."/>
            <person name="Palaniappan K."/>
            <person name="Ivanova N."/>
            <person name="Schaumberg A."/>
            <person name="Pati A."/>
            <person name="Liolios K."/>
            <person name="Nordberg H.P."/>
            <person name="Cantor M.N."/>
            <person name="Hua S.X."/>
            <person name="Woyke T."/>
        </authorList>
    </citation>
    <scope>NUCLEOTIDE SEQUENCE [LARGE SCALE GENOMIC DNA]</scope>
    <source>
        <strain evidence="10 11">DSM 2278</strain>
    </source>
</reference>
<dbReference type="Pfam" id="PF01314">
    <property type="entry name" value="AFOR_C"/>
    <property type="match status" value="1"/>
</dbReference>
<dbReference type="InterPro" id="IPR036021">
    <property type="entry name" value="Tungsten_al_ferr_oxy-like_C"/>
</dbReference>
<dbReference type="Gene3D" id="3.60.9.10">
    <property type="entry name" value="Aldehyde ferredoxin oxidoreductase, N-terminal domain"/>
    <property type="match status" value="1"/>
</dbReference>
<evidence type="ECO:0000256" key="1">
    <source>
        <dbReference type="ARBA" id="ARBA00001966"/>
    </source>
</evidence>
<dbReference type="GO" id="GO:0016625">
    <property type="term" value="F:oxidoreductase activity, acting on the aldehyde or oxo group of donors, iron-sulfur protein as acceptor"/>
    <property type="evidence" value="ECO:0007669"/>
    <property type="project" value="InterPro"/>
</dbReference>
<evidence type="ECO:0000313" key="10">
    <source>
        <dbReference type="EMBL" id="ETA68212.1"/>
    </source>
</evidence>
<dbReference type="SUPFAM" id="SSF56228">
    <property type="entry name" value="Aldehyde ferredoxin oxidoreductase, N-terminal domain"/>
    <property type="match status" value="1"/>
</dbReference>
<protein>
    <submittedName>
        <fullName evidence="10">Aldehyde:ferredoxin oxidoreductase</fullName>
    </submittedName>
</protein>
<dbReference type="InterPro" id="IPR036503">
    <property type="entry name" value="Ald_Fedxn_OxRdtase_N_sf"/>
</dbReference>